<keyword evidence="1" id="KW-0812">Transmembrane</keyword>
<dbReference type="Proteomes" id="UP001223646">
    <property type="component" value="Unassembled WGS sequence"/>
</dbReference>
<gene>
    <name evidence="2" type="ORF">QP460_008235</name>
</gene>
<organism evidence="2 3">
    <name type="scientific">Corynebacterium amycolatum</name>
    <dbReference type="NCBI Taxonomy" id="43765"/>
    <lineage>
        <taxon>Bacteria</taxon>
        <taxon>Bacillati</taxon>
        <taxon>Actinomycetota</taxon>
        <taxon>Actinomycetes</taxon>
        <taxon>Mycobacteriales</taxon>
        <taxon>Corynebacteriaceae</taxon>
        <taxon>Corynebacterium</taxon>
    </lineage>
</organism>
<keyword evidence="1" id="KW-1133">Transmembrane helix</keyword>
<dbReference type="Pfam" id="PF12028">
    <property type="entry name" value="DUF3515"/>
    <property type="match status" value="2"/>
</dbReference>
<evidence type="ECO:0000256" key="1">
    <source>
        <dbReference type="SAM" id="Phobius"/>
    </source>
</evidence>
<dbReference type="InterPro" id="IPR021903">
    <property type="entry name" value="DUF3515"/>
</dbReference>
<dbReference type="RefSeq" id="WP_284826246.1">
    <property type="nucleotide sequence ID" value="NZ_JASOOY020000030.1"/>
</dbReference>
<accession>A0AAW9SVZ4</accession>
<dbReference type="EMBL" id="JASOOY020000030">
    <property type="protein sequence ID" value="MEO3717575.1"/>
    <property type="molecule type" value="Genomic_DNA"/>
</dbReference>
<reference evidence="2" key="1">
    <citation type="submission" date="2023-05" db="EMBL/GenBank/DDBJ databases">
        <authorList>
            <person name="Du J."/>
        </authorList>
    </citation>
    <scope>NUCLEOTIDE SEQUENCE</scope>
    <source>
        <strain evidence="2">UMB1064</strain>
    </source>
</reference>
<feature type="transmembrane region" description="Helical" evidence="1">
    <location>
        <begin position="20"/>
        <end position="38"/>
    </location>
</feature>
<evidence type="ECO:0000313" key="2">
    <source>
        <dbReference type="EMBL" id="MEO3717575.1"/>
    </source>
</evidence>
<proteinExistence type="predicted"/>
<protein>
    <submittedName>
        <fullName evidence="2">DUF3515 domain-containing protein</fullName>
    </submittedName>
</protein>
<evidence type="ECO:0000313" key="3">
    <source>
        <dbReference type="Proteomes" id="UP001223646"/>
    </source>
</evidence>
<sequence>MVDAPPSGETVQSKGSRTRAGIALAIAIISILGIIFAAKIYQDSQAAKPVAISNPELPANDSPECAELLDRLPEHAADLVRAEIAEPAPEGAAVYRNLEQDRITLRCGANVPSQYNELGKTEEVKGISWLRVVDSTDESLATWFTVGREPVVAITAEGNAKAEDALRDLAEALRPDSEYKNKPERGGVPLAELAAPEADKHCSGLEAALPRDLGNRHRLSAEEMPADMPRDMVIWGGTPADPVVLRCGVDEPAGYSTTTQQLTQVGDIVWFNEPTLSSGTSATWYAMGRERFVAVEMPMSEASSLMPVLSSVIADNLENISPSEEK</sequence>
<comment type="caution">
    <text evidence="2">The sequence shown here is derived from an EMBL/GenBank/DDBJ whole genome shotgun (WGS) entry which is preliminary data.</text>
</comment>
<dbReference type="AlphaFoldDB" id="A0AAW9SVZ4"/>
<keyword evidence="1" id="KW-0472">Membrane</keyword>
<name>A0AAW9SVZ4_CORAY</name>
<reference evidence="2" key="2">
    <citation type="submission" date="2024-05" db="EMBL/GenBank/DDBJ databases">
        <authorList>
            <person name="Wolfe A."/>
        </authorList>
    </citation>
    <scope>NUCLEOTIDE SEQUENCE</scope>
    <source>
        <strain evidence="2">UMB1064</strain>
    </source>
</reference>